<comment type="caution">
    <text evidence="2">The sequence shown here is derived from an EMBL/GenBank/DDBJ whole genome shotgun (WGS) entry which is preliminary data.</text>
</comment>
<name>A0A916TZ19_9ACTN</name>
<dbReference type="Proteomes" id="UP000641514">
    <property type="component" value="Unassembled WGS sequence"/>
</dbReference>
<feature type="domain" description="HNH nuclease" evidence="1">
    <location>
        <begin position="123"/>
        <end position="190"/>
    </location>
</feature>
<sequence length="234" mass="26249">MDSLVDGEYLVEFLKSRMSMSAVYQPLVIRELITQGGSASKRRIAEALLRADVQAVARAERTVMRWPKTTLVKHGIVRYERSSQEFSLLVNFADEAEKAEALRLCEQALCAWQDPARVRRASRRYAAILAAQGRCQACGASGFTEKLDVDHVVPWSRRNLKTGTVTTKSGELIDVDDPANLQVLCESCNRGKRDTDDFDFRPSLDRIAENMRNLRALAVESGYTAQQLQEHGIT</sequence>
<evidence type="ECO:0000313" key="2">
    <source>
        <dbReference type="EMBL" id="GGC53553.1"/>
    </source>
</evidence>
<dbReference type="InterPro" id="IPR003615">
    <property type="entry name" value="HNH_nuc"/>
</dbReference>
<reference evidence="2" key="1">
    <citation type="journal article" date="2014" name="Int. J. Syst. Evol. Microbiol.">
        <title>Complete genome sequence of Corynebacterium casei LMG S-19264T (=DSM 44701T), isolated from a smear-ripened cheese.</title>
        <authorList>
            <consortium name="US DOE Joint Genome Institute (JGI-PGF)"/>
            <person name="Walter F."/>
            <person name="Albersmeier A."/>
            <person name="Kalinowski J."/>
            <person name="Ruckert C."/>
        </authorList>
    </citation>
    <scope>NUCLEOTIDE SEQUENCE</scope>
    <source>
        <strain evidence="2">CGMCC 1.15478</strain>
    </source>
</reference>
<dbReference type="EMBL" id="BMJH01000001">
    <property type="protein sequence ID" value="GGC53553.1"/>
    <property type="molecule type" value="Genomic_DNA"/>
</dbReference>
<keyword evidence="3" id="KW-1185">Reference proteome</keyword>
<organism evidence="2 3">
    <name type="scientific">Hoyosella rhizosphaerae</name>
    <dbReference type="NCBI Taxonomy" id="1755582"/>
    <lineage>
        <taxon>Bacteria</taxon>
        <taxon>Bacillati</taxon>
        <taxon>Actinomycetota</taxon>
        <taxon>Actinomycetes</taxon>
        <taxon>Mycobacteriales</taxon>
        <taxon>Hoyosellaceae</taxon>
        <taxon>Hoyosella</taxon>
    </lineage>
</organism>
<dbReference type="AlphaFoldDB" id="A0A916TZ19"/>
<evidence type="ECO:0000313" key="3">
    <source>
        <dbReference type="Proteomes" id="UP000641514"/>
    </source>
</evidence>
<dbReference type="SMART" id="SM00507">
    <property type="entry name" value="HNHc"/>
    <property type="match status" value="1"/>
</dbReference>
<dbReference type="Gene3D" id="1.10.30.50">
    <property type="match status" value="1"/>
</dbReference>
<proteinExistence type="predicted"/>
<evidence type="ECO:0000259" key="1">
    <source>
        <dbReference type="SMART" id="SM00507"/>
    </source>
</evidence>
<gene>
    <name evidence="2" type="ORF">GCM10011410_02400</name>
</gene>
<reference evidence="2" key="2">
    <citation type="submission" date="2020-09" db="EMBL/GenBank/DDBJ databases">
        <authorList>
            <person name="Sun Q."/>
            <person name="Zhou Y."/>
        </authorList>
    </citation>
    <scope>NUCLEOTIDE SEQUENCE</scope>
    <source>
        <strain evidence="2">CGMCC 1.15478</strain>
    </source>
</reference>
<protein>
    <recommendedName>
        <fullName evidence="1">HNH nuclease domain-containing protein</fullName>
    </recommendedName>
</protein>
<accession>A0A916TZ19</accession>
<dbReference type="CDD" id="cd00085">
    <property type="entry name" value="HNHc"/>
    <property type="match status" value="1"/>
</dbReference>
<dbReference type="RefSeq" id="WP_188669886.1">
    <property type="nucleotide sequence ID" value="NZ_BMJH01000001.1"/>
</dbReference>